<keyword evidence="1" id="KW-0805">Transcription regulation</keyword>
<evidence type="ECO:0000256" key="2">
    <source>
        <dbReference type="ARBA" id="ARBA00023125"/>
    </source>
</evidence>
<dbReference type="Gene3D" id="1.10.10.10">
    <property type="entry name" value="Winged helix-like DNA-binding domain superfamily/Winged helix DNA-binding domain"/>
    <property type="match status" value="1"/>
</dbReference>
<dbReference type="Gene3D" id="3.40.1410.10">
    <property type="entry name" value="Chorismate lyase-like"/>
    <property type="match status" value="1"/>
</dbReference>
<dbReference type="InterPro" id="IPR000524">
    <property type="entry name" value="Tscrpt_reg_HTH_GntR"/>
</dbReference>
<dbReference type="KEGG" id="bte:BTH_II1096"/>
<dbReference type="AlphaFoldDB" id="Q2T6A6"/>
<name>Q2T6A6_BURTA</name>
<dbReference type="PANTHER" id="PTHR44846:SF1">
    <property type="entry name" value="MANNOSYL-D-GLYCERATE TRANSPORT_METABOLISM SYSTEM REPRESSOR MNGR-RELATED"/>
    <property type="match status" value="1"/>
</dbReference>
<organism evidence="5 6">
    <name type="scientific">Burkholderia thailandensis (strain ATCC 700388 / DSM 13276 / CCUG 48851 / CIP 106301 / E264)</name>
    <dbReference type="NCBI Taxonomy" id="271848"/>
    <lineage>
        <taxon>Bacteria</taxon>
        <taxon>Pseudomonadati</taxon>
        <taxon>Pseudomonadota</taxon>
        <taxon>Betaproteobacteria</taxon>
        <taxon>Burkholderiales</taxon>
        <taxon>Burkholderiaceae</taxon>
        <taxon>Burkholderia</taxon>
        <taxon>pseudomallei group</taxon>
    </lineage>
</organism>
<keyword evidence="2" id="KW-0238">DNA-binding</keyword>
<reference evidence="5 6" key="1">
    <citation type="journal article" date="2005" name="BMC Genomics">
        <title>Bacterial genome adaptation to niches: divergence of the potential virulence genes in three Burkholderia species of different survival strategies.</title>
        <authorList>
            <person name="Kim H.S."/>
            <person name="Schell M.A."/>
            <person name="Yu Y."/>
            <person name="Ulrich R.L."/>
            <person name="Sarria S.H."/>
            <person name="Nierman W.C."/>
            <person name="DeShazer D."/>
        </authorList>
    </citation>
    <scope>NUCLEOTIDE SEQUENCE [LARGE SCALE GENOMIC DNA]</scope>
    <source>
        <strain evidence="6">ATCC 700388 / DSM 13276 / CCUG 48851 / CIP 106301 / E264</strain>
    </source>
</reference>
<dbReference type="SMART" id="SM00866">
    <property type="entry name" value="UTRA"/>
    <property type="match status" value="1"/>
</dbReference>
<dbReference type="InterPro" id="IPR050679">
    <property type="entry name" value="Bact_HTH_transcr_reg"/>
</dbReference>
<evidence type="ECO:0000256" key="3">
    <source>
        <dbReference type="ARBA" id="ARBA00023163"/>
    </source>
</evidence>
<evidence type="ECO:0000259" key="4">
    <source>
        <dbReference type="PROSITE" id="PS50949"/>
    </source>
</evidence>
<evidence type="ECO:0000313" key="5">
    <source>
        <dbReference type="EMBL" id="ABC34676.1"/>
    </source>
</evidence>
<dbReference type="PROSITE" id="PS50949">
    <property type="entry name" value="HTH_GNTR"/>
    <property type="match status" value="1"/>
</dbReference>
<keyword evidence="3" id="KW-0804">Transcription</keyword>
<dbReference type="Proteomes" id="UP000001930">
    <property type="component" value="Chromosome II"/>
</dbReference>
<dbReference type="InterPro" id="IPR036390">
    <property type="entry name" value="WH_DNA-bd_sf"/>
</dbReference>
<proteinExistence type="predicted"/>
<accession>Q2T6A6</accession>
<dbReference type="HOGENOM" id="CLU_063236_3_0_4"/>
<keyword evidence="6" id="KW-1185">Reference proteome</keyword>
<feature type="domain" description="HTH gntR-type" evidence="4">
    <location>
        <begin position="44"/>
        <end position="112"/>
    </location>
</feature>
<dbReference type="GO" id="GO:0003677">
    <property type="term" value="F:DNA binding"/>
    <property type="evidence" value="ECO:0007669"/>
    <property type="project" value="UniProtKB-KW"/>
</dbReference>
<dbReference type="GO" id="GO:0003700">
    <property type="term" value="F:DNA-binding transcription factor activity"/>
    <property type="evidence" value="ECO:0007669"/>
    <property type="project" value="InterPro"/>
</dbReference>
<dbReference type="SUPFAM" id="SSF64288">
    <property type="entry name" value="Chorismate lyase-like"/>
    <property type="match status" value="1"/>
</dbReference>
<sequence length="277" mass="31642">MRNNPRRTHVIHAFHRVSTDSLVLKSCKHTDEFGETMHATDDRLPRYQRLRDELAALIAARHWRPGEAIPTEQALAKRYDVAIGTVRKAVDLLVADGMLERFQGRGTFVRRASFDSSLFRFFRFQSKHGERRIPESRILRREVVEATSAVAAALQIPARAPVIEMTRVRLIDGAPMLAEEIWLPYDRFAAFSRLELDSIGDLLYPVYEAHCNQIVASATETLTVEAIGPAHARLLRIEPGTPAVVIERLAYGYDRRPLEWRRSRGPASEFIYQAEIR</sequence>
<dbReference type="InterPro" id="IPR028978">
    <property type="entry name" value="Chorismate_lyase_/UTRA_dom_sf"/>
</dbReference>
<evidence type="ECO:0000256" key="1">
    <source>
        <dbReference type="ARBA" id="ARBA00023015"/>
    </source>
</evidence>
<dbReference type="CDD" id="cd07377">
    <property type="entry name" value="WHTH_GntR"/>
    <property type="match status" value="1"/>
</dbReference>
<dbReference type="InterPro" id="IPR011663">
    <property type="entry name" value="UTRA"/>
</dbReference>
<gene>
    <name evidence="5" type="ordered locus">BTH_II1096</name>
</gene>
<protein>
    <submittedName>
        <fullName evidence="5">Transcriptional regulator, GntR family</fullName>
    </submittedName>
</protein>
<dbReference type="GO" id="GO:0045892">
    <property type="term" value="P:negative regulation of DNA-templated transcription"/>
    <property type="evidence" value="ECO:0007669"/>
    <property type="project" value="TreeGrafter"/>
</dbReference>
<dbReference type="PANTHER" id="PTHR44846">
    <property type="entry name" value="MANNOSYL-D-GLYCERATE TRANSPORT/METABOLISM SYSTEM REPRESSOR MNGR-RELATED"/>
    <property type="match status" value="1"/>
</dbReference>
<dbReference type="Pfam" id="PF00392">
    <property type="entry name" value="GntR"/>
    <property type="match status" value="1"/>
</dbReference>
<dbReference type="InterPro" id="IPR036388">
    <property type="entry name" value="WH-like_DNA-bd_sf"/>
</dbReference>
<dbReference type="EMBL" id="CP000085">
    <property type="protein sequence ID" value="ABC34676.1"/>
    <property type="molecule type" value="Genomic_DNA"/>
</dbReference>
<dbReference type="Pfam" id="PF07702">
    <property type="entry name" value="UTRA"/>
    <property type="match status" value="1"/>
</dbReference>
<dbReference type="SMART" id="SM00345">
    <property type="entry name" value="HTH_GNTR"/>
    <property type="match status" value="1"/>
</dbReference>
<dbReference type="SUPFAM" id="SSF46785">
    <property type="entry name" value="Winged helix' DNA-binding domain"/>
    <property type="match status" value="1"/>
</dbReference>
<evidence type="ECO:0000313" key="6">
    <source>
        <dbReference type="Proteomes" id="UP000001930"/>
    </source>
</evidence>